<dbReference type="PANTHER" id="PTHR43847">
    <property type="entry name" value="BLL3993 PROTEIN"/>
    <property type="match status" value="1"/>
</dbReference>
<gene>
    <name evidence="2" type="ORF">F5878DRAFT_624442</name>
</gene>
<keyword evidence="1" id="KW-0472">Membrane</keyword>
<organism evidence="2 3">
    <name type="scientific">Lentinula raphanica</name>
    <dbReference type="NCBI Taxonomy" id="153919"/>
    <lineage>
        <taxon>Eukaryota</taxon>
        <taxon>Fungi</taxon>
        <taxon>Dikarya</taxon>
        <taxon>Basidiomycota</taxon>
        <taxon>Agaricomycotina</taxon>
        <taxon>Agaricomycetes</taxon>
        <taxon>Agaricomycetidae</taxon>
        <taxon>Agaricales</taxon>
        <taxon>Marasmiineae</taxon>
        <taxon>Omphalotaceae</taxon>
        <taxon>Lentinula</taxon>
    </lineage>
</organism>
<evidence type="ECO:0000313" key="2">
    <source>
        <dbReference type="EMBL" id="KAJ3836724.1"/>
    </source>
</evidence>
<evidence type="ECO:0000256" key="1">
    <source>
        <dbReference type="SAM" id="Phobius"/>
    </source>
</evidence>
<keyword evidence="1" id="KW-1133">Transmembrane helix</keyword>
<comment type="caution">
    <text evidence="2">The sequence shown here is derived from an EMBL/GenBank/DDBJ whole genome shotgun (WGS) entry which is preliminary data.</text>
</comment>
<evidence type="ECO:0000313" key="3">
    <source>
        <dbReference type="Proteomes" id="UP001163846"/>
    </source>
</evidence>
<protein>
    <recommendedName>
        <fullName evidence="4">Protein-S-isoprenylcysteine O-methyltransferase</fullName>
    </recommendedName>
</protein>
<dbReference type="PANTHER" id="PTHR43847:SF1">
    <property type="entry name" value="BLL3993 PROTEIN"/>
    <property type="match status" value="1"/>
</dbReference>
<accession>A0AA38P5M1</accession>
<dbReference type="InterPro" id="IPR052527">
    <property type="entry name" value="Metal_cation-efflux_comp"/>
</dbReference>
<dbReference type="Proteomes" id="UP001163846">
    <property type="component" value="Unassembled WGS sequence"/>
</dbReference>
<dbReference type="AlphaFoldDB" id="A0AA38P5M1"/>
<dbReference type="EMBL" id="MU806298">
    <property type="protein sequence ID" value="KAJ3836724.1"/>
    <property type="molecule type" value="Genomic_DNA"/>
</dbReference>
<proteinExistence type="predicted"/>
<keyword evidence="1" id="KW-0812">Transmembrane</keyword>
<dbReference type="Gene3D" id="1.20.120.1630">
    <property type="match status" value="1"/>
</dbReference>
<keyword evidence="3" id="KW-1185">Reference proteome</keyword>
<feature type="transmembrane region" description="Helical" evidence="1">
    <location>
        <begin position="178"/>
        <end position="196"/>
    </location>
</feature>
<reference evidence="2" key="1">
    <citation type="submission" date="2022-08" db="EMBL/GenBank/DDBJ databases">
        <authorList>
            <consortium name="DOE Joint Genome Institute"/>
            <person name="Min B."/>
            <person name="Riley R."/>
            <person name="Sierra-Patev S."/>
            <person name="Naranjo-Ortiz M."/>
            <person name="Looney B."/>
            <person name="Konkel Z."/>
            <person name="Slot J.C."/>
            <person name="Sakamoto Y."/>
            <person name="Steenwyk J.L."/>
            <person name="Rokas A."/>
            <person name="Carro J."/>
            <person name="Camarero S."/>
            <person name="Ferreira P."/>
            <person name="Molpeceres G."/>
            <person name="Ruiz-Duenas F.J."/>
            <person name="Serrano A."/>
            <person name="Henrissat B."/>
            <person name="Drula E."/>
            <person name="Hughes K.W."/>
            <person name="Mata J.L."/>
            <person name="Ishikawa N.K."/>
            <person name="Vargas-Isla R."/>
            <person name="Ushijima S."/>
            <person name="Smith C.A."/>
            <person name="Ahrendt S."/>
            <person name="Andreopoulos W."/>
            <person name="He G."/>
            <person name="Labutti K."/>
            <person name="Lipzen A."/>
            <person name="Ng V."/>
            <person name="Sandor L."/>
            <person name="Barry K."/>
            <person name="Martinez A.T."/>
            <person name="Xiao Y."/>
            <person name="Gibbons J.G."/>
            <person name="Terashima K."/>
            <person name="Hibbett D.S."/>
            <person name="Grigoriev I.V."/>
        </authorList>
    </citation>
    <scope>NUCLEOTIDE SEQUENCE</scope>
    <source>
        <strain evidence="2">TFB9207</strain>
    </source>
</reference>
<name>A0AA38P5M1_9AGAR</name>
<evidence type="ECO:0008006" key="4">
    <source>
        <dbReference type="Google" id="ProtNLM"/>
    </source>
</evidence>
<sequence length="231" mass="26087">MYYLAGIHVSHTQTVEAIVAASTVLTLTRLVKKQSKWFKVAENEGGKITDRSNTFMGRLVTRVHAYAIMAAPLSYLAAVASNKLVQPEWYTQTSLNSIRWISDAVDDETRVVIRVAAAIGFIGSVWFHEVILRELGKQFHFIAVRQNASVVSTGPYAVVRHPLYTTLLGQLAIISAAYWSWIPLVSLGICIGAFGYKMSLEERLMEEDPTIRDAYRDYKKKVPYKIIPYIW</sequence>